<evidence type="ECO:0000313" key="1">
    <source>
        <dbReference type="EMBL" id="OUR77141.1"/>
    </source>
</evidence>
<evidence type="ECO:0000313" key="2">
    <source>
        <dbReference type="Proteomes" id="UP000243053"/>
    </source>
</evidence>
<name>A0A1Y5E2Y1_COLPS</name>
<proteinExistence type="predicted"/>
<sequence>MEMHQISFAKVCVLSNDLAEITVDCGADINLNMVNELHQLLLSLFCDSFSLLINKSNSYSTQLDALIHFGTLPAIDKIAIFAPNKLAKMSADFSATIPSSAVLTIEVFTERDDALEWLIEEKNSPICE</sequence>
<accession>A0A1Y5E2Y1</accession>
<reference evidence="2" key="1">
    <citation type="journal article" date="2017" name="Proc. Natl. Acad. Sci. U.S.A.">
        <title>Simulation of Deepwater Horizon oil plume reveals substrate specialization within a complex community of hydrocarbon degraders.</title>
        <authorList>
            <person name="Hu P."/>
            <person name="Dubinsky E.A."/>
            <person name="Probst A.J."/>
            <person name="Wang J."/>
            <person name="Sieber C.M.K."/>
            <person name="Tom L.M."/>
            <person name="Gardinali P."/>
            <person name="Banfield J.F."/>
            <person name="Atlas R.M."/>
            <person name="Andersen G.L."/>
        </authorList>
    </citation>
    <scope>NUCLEOTIDE SEQUENCE [LARGE SCALE GENOMIC DNA]</scope>
</reference>
<dbReference type="Pfam" id="PF11964">
    <property type="entry name" value="SpoIIAA-like"/>
    <property type="match status" value="1"/>
</dbReference>
<gene>
    <name evidence="1" type="ORF">A9Q75_15570</name>
</gene>
<comment type="caution">
    <text evidence="1">The sequence shown here is derived from an EMBL/GenBank/DDBJ whole genome shotgun (WGS) entry which is preliminary data.</text>
</comment>
<protein>
    <submittedName>
        <fullName evidence="1">STAS/SEC14 domain-containing protein</fullName>
    </submittedName>
</protein>
<dbReference type="AlphaFoldDB" id="A0A1Y5E2Y1"/>
<dbReference type="Proteomes" id="UP000243053">
    <property type="component" value="Unassembled WGS sequence"/>
</dbReference>
<dbReference type="InterPro" id="IPR021866">
    <property type="entry name" value="SpoIIAA-like"/>
</dbReference>
<organism evidence="1 2">
    <name type="scientific">Colwellia psychrerythraea</name>
    <name type="common">Vibrio psychroerythus</name>
    <dbReference type="NCBI Taxonomy" id="28229"/>
    <lineage>
        <taxon>Bacteria</taxon>
        <taxon>Pseudomonadati</taxon>
        <taxon>Pseudomonadota</taxon>
        <taxon>Gammaproteobacteria</taxon>
        <taxon>Alteromonadales</taxon>
        <taxon>Colwelliaceae</taxon>
        <taxon>Colwellia</taxon>
    </lineage>
</organism>
<dbReference type="EMBL" id="MAAF01000091">
    <property type="protein sequence ID" value="OUR77141.1"/>
    <property type="molecule type" value="Genomic_DNA"/>
</dbReference>